<keyword evidence="1" id="KW-0472">Membrane</keyword>
<gene>
    <name evidence="2" type="ORF">ABFY20_14510</name>
</gene>
<dbReference type="AlphaFoldDB" id="A0AB39BEG6"/>
<feature type="transmembrane region" description="Helical" evidence="1">
    <location>
        <begin position="351"/>
        <end position="371"/>
    </location>
</feature>
<feature type="transmembrane region" description="Helical" evidence="1">
    <location>
        <begin position="69"/>
        <end position="87"/>
    </location>
</feature>
<feature type="transmembrane region" description="Helical" evidence="1">
    <location>
        <begin position="324"/>
        <end position="344"/>
    </location>
</feature>
<feature type="transmembrane region" description="Helical" evidence="1">
    <location>
        <begin position="249"/>
        <end position="272"/>
    </location>
</feature>
<accession>A0AB39BEG6</accession>
<protein>
    <submittedName>
        <fullName evidence="2">Low temperature requirement protein A</fullName>
    </submittedName>
</protein>
<feature type="transmembrane region" description="Helical" evidence="1">
    <location>
        <begin position="184"/>
        <end position="202"/>
    </location>
</feature>
<feature type="transmembrane region" description="Helical" evidence="1">
    <location>
        <begin position="222"/>
        <end position="243"/>
    </location>
</feature>
<evidence type="ECO:0000313" key="2">
    <source>
        <dbReference type="EMBL" id="XDI04536.1"/>
    </source>
</evidence>
<feature type="transmembrane region" description="Helical" evidence="1">
    <location>
        <begin position="377"/>
        <end position="398"/>
    </location>
</feature>
<evidence type="ECO:0000256" key="1">
    <source>
        <dbReference type="SAM" id="Phobius"/>
    </source>
</evidence>
<dbReference type="Pfam" id="PF06772">
    <property type="entry name" value="LtrA"/>
    <property type="match status" value="1"/>
</dbReference>
<sequence>MSKPSRPHALSGVVPLVRMRGRDVDEKERVSTPLELLFDLTFVVAVSSIVTQLAHAVAEDHVAMAVPNFLMVFFAIWWAWLNFTWFASAYDTDDVPYRLLTMLQMGGVLVLAAGVPSAFENGDYLLITIGYFIMRIALVVQWLRAAAQDPEGRATALRYALGISVVQALWIVRLFTTGGLPDGWQIAIFAFLAVCEMAVPLWAERPRQTRWHPHHVAERYSLFVIILLGESVLASSVGVQGIVSAGAGSGPFVLIAASGLALLFGLWWIYFLEPAHEGLEHNRSWSYFWGYGHYVVFAALAAVGAGIEESVEAFGHEIEAPIQVIGWAIALPVAVFLVAMQVLYRPLIGRTVIPAWLSLGAAAVILLLPLLTEAIALPFVVLLITLVVAAVVAVTILVRRPRGENLLPTPTP</sequence>
<organism evidence="2">
    <name type="scientific">Herbiconiux sp. A18JL235</name>
    <dbReference type="NCBI Taxonomy" id="3152363"/>
    <lineage>
        <taxon>Bacteria</taxon>
        <taxon>Bacillati</taxon>
        <taxon>Actinomycetota</taxon>
        <taxon>Actinomycetes</taxon>
        <taxon>Micrococcales</taxon>
        <taxon>Microbacteriaceae</taxon>
        <taxon>Herbiconiux</taxon>
    </lineage>
</organism>
<dbReference type="EMBL" id="CP162511">
    <property type="protein sequence ID" value="XDI04536.1"/>
    <property type="molecule type" value="Genomic_DNA"/>
</dbReference>
<dbReference type="InterPro" id="IPR010640">
    <property type="entry name" value="Low_temperature_requirement_A"/>
</dbReference>
<keyword evidence="1" id="KW-0812">Transmembrane</keyword>
<proteinExistence type="predicted"/>
<dbReference type="PANTHER" id="PTHR36840">
    <property type="entry name" value="BLL5714 PROTEIN"/>
    <property type="match status" value="1"/>
</dbReference>
<feature type="transmembrane region" description="Helical" evidence="1">
    <location>
        <begin position="284"/>
        <end position="304"/>
    </location>
</feature>
<keyword evidence="1" id="KW-1133">Transmembrane helix</keyword>
<name>A0AB39BEG6_9MICO</name>
<feature type="transmembrane region" description="Helical" evidence="1">
    <location>
        <begin position="99"/>
        <end position="119"/>
    </location>
</feature>
<feature type="transmembrane region" description="Helical" evidence="1">
    <location>
        <begin position="36"/>
        <end position="57"/>
    </location>
</feature>
<feature type="transmembrane region" description="Helical" evidence="1">
    <location>
        <begin position="155"/>
        <end position="172"/>
    </location>
</feature>
<dbReference type="PANTHER" id="PTHR36840:SF1">
    <property type="entry name" value="BLL5714 PROTEIN"/>
    <property type="match status" value="1"/>
</dbReference>
<dbReference type="RefSeq" id="WP_368496941.1">
    <property type="nucleotide sequence ID" value="NZ_CP162511.1"/>
</dbReference>
<feature type="transmembrane region" description="Helical" evidence="1">
    <location>
        <begin position="125"/>
        <end position="143"/>
    </location>
</feature>
<reference evidence="2" key="1">
    <citation type="submission" date="2024-05" db="EMBL/GenBank/DDBJ databases">
        <title>Herbiconiux sp. A18JL235.</title>
        <authorList>
            <person name="Zhang G."/>
        </authorList>
    </citation>
    <scope>NUCLEOTIDE SEQUENCE</scope>
    <source>
        <strain evidence="2">A18JL235</strain>
    </source>
</reference>